<dbReference type="EMBL" id="JAALHA020000017">
    <property type="protein sequence ID" value="MDR9898393.1"/>
    <property type="molecule type" value="Genomic_DNA"/>
</dbReference>
<dbReference type="CDD" id="cd01451">
    <property type="entry name" value="vWA_Magnesium_chelatase"/>
    <property type="match status" value="1"/>
</dbReference>
<dbReference type="Gene3D" id="1.10.8.80">
    <property type="entry name" value="Magnesium chelatase subunit I, C-Terminal domain"/>
    <property type="match status" value="1"/>
</dbReference>
<dbReference type="Pfam" id="PF13519">
    <property type="entry name" value="VWA_2"/>
    <property type="match status" value="1"/>
</dbReference>
<evidence type="ECO:0000256" key="6">
    <source>
        <dbReference type="ARBA" id="ARBA00023171"/>
    </source>
</evidence>
<accession>A0AAP5IF21</accession>
<dbReference type="PROSITE" id="PS50234">
    <property type="entry name" value="VWFA"/>
    <property type="match status" value="1"/>
</dbReference>
<dbReference type="SMART" id="SM00327">
    <property type="entry name" value="VWA"/>
    <property type="match status" value="1"/>
</dbReference>
<sequence length="694" mass="75348">MPALTTTPINTTFPLTAVVGQEAIKLALLLASVDPGLGGVVIAGRRGTAKSVMARAIHALLPPIEVVKGSISNCDPNHPEEWDDELLTHLSDLGEQDAQATLETEIIKAPFVQIPLGVTEDRLLGSVDVEQSVKQGDTVFQPGLLAQANRGVLYVDEINLLDDQISNQLLAVLSERRNQIEREGISFQHSCKPLFIGTYNPEEGSLREHLLDRIAIALSADGVLGLDQRVEAVEQAIAYSRSPQEFLQQYTEDIDALKTQIILAREWLKDVRLTKEQIAYLVNEAVRAGVQGHRAELFAVRVAKAAAALEGRTQVNAEDLRHAVELVIVPRATVVQSPPPQEETPPPPPPPPQNQEEPEDEPDDEEQQDQEENQEQEPPSIPEEFIFDPEGVILDPSVLYFAQMAQRLGKSGSRSLILSEDRGRYVKPMLPKGKVRRIAVDATLRAAAPYQKARRARQAKNSGDSSGVAVSPSAEKRVFVEQGDIRAKRLVRKAGALVVFVVDASGSMALNRMQSAKGAVMQLLTEAYQNRDQVALIPFRGEQAEVLLPPTRSIALARNRLERLPCGGGSPLAHGLTQAVRVGSNALISGDIGQVVIVAITDGRGNIPLARSLGEPVEPGQKPDIKAELLDIAARIRALRIQLLVIDTESKFVSTGFAKELANTSGGKYYHLPKATDKAIAAMTRGAIADLKSR</sequence>
<dbReference type="InterPro" id="IPR002035">
    <property type="entry name" value="VWF_A"/>
</dbReference>
<dbReference type="InterPro" id="IPR011776">
    <property type="entry name" value="Mg_chelatase_ATPase-dsu"/>
</dbReference>
<dbReference type="Pfam" id="PF07728">
    <property type="entry name" value="AAA_5"/>
    <property type="match status" value="1"/>
</dbReference>
<dbReference type="Proteomes" id="UP000667802">
    <property type="component" value="Unassembled WGS sequence"/>
</dbReference>
<dbReference type="GO" id="GO:0015979">
    <property type="term" value="P:photosynthesis"/>
    <property type="evidence" value="ECO:0007669"/>
    <property type="project" value="UniProtKB-UniRule"/>
</dbReference>
<evidence type="ECO:0000256" key="2">
    <source>
        <dbReference type="ARBA" id="ARBA00022531"/>
    </source>
</evidence>
<dbReference type="InterPro" id="IPR011704">
    <property type="entry name" value="ATPase_dyneun-rel_AAA"/>
</dbReference>
<dbReference type="EC" id="6.6.1.1" evidence="8"/>
<dbReference type="InterPro" id="IPR027417">
    <property type="entry name" value="P-loop_NTPase"/>
</dbReference>
<dbReference type="GO" id="GO:0005524">
    <property type="term" value="F:ATP binding"/>
    <property type="evidence" value="ECO:0007669"/>
    <property type="project" value="UniProtKB-UniRule"/>
</dbReference>
<keyword evidence="3 8" id="KW-0436">Ligase</keyword>
<evidence type="ECO:0000256" key="7">
    <source>
        <dbReference type="ARBA" id="ARBA00048693"/>
    </source>
</evidence>
<organism evidence="11 12">
    <name type="scientific">Aetokthonos hydrillicola Thurmond2011</name>
    <dbReference type="NCBI Taxonomy" id="2712845"/>
    <lineage>
        <taxon>Bacteria</taxon>
        <taxon>Bacillati</taxon>
        <taxon>Cyanobacteriota</taxon>
        <taxon>Cyanophyceae</taxon>
        <taxon>Nostocales</taxon>
        <taxon>Hapalosiphonaceae</taxon>
        <taxon>Aetokthonos</taxon>
    </lineage>
</organism>
<dbReference type="SUPFAM" id="SSF53300">
    <property type="entry name" value="vWA-like"/>
    <property type="match status" value="1"/>
</dbReference>
<gene>
    <name evidence="11" type="primary">bchD</name>
    <name evidence="11" type="ORF">G7B40_028100</name>
</gene>
<dbReference type="InterPro" id="IPR041702">
    <property type="entry name" value="BchD/ChlD_VWA"/>
</dbReference>
<comment type="caution">
    <text evidence="11">The sequence shown here is derived from an EMBL/GenBank/DDBJ whole genome shotgun (WGS) entry which is preliminary data.</text>
</comment>
<evidence type="ECO:0000256" key="4">
    <source>
        <dbReference type="ARBA" id="ARBA00022741"/>
    </source>
</evidence>
<name>A0AAP5IF21_9CYAN</name>
<feature type="compositionally biased region" description="Acidic residues" evidence="9">
    <location>
        <begin position="356"/>
        <end position="375"/>
    </location>
</feature>
<dbReference type="SMART" id="SM00382">
    <property type="entry name" value="AAA"/>
    <property type="match status" value="1"/>
</dbReference>
<dbReference type="InterPro" id="IPR041628">
    <property type="entry name" value="ChlI/MoxR_AAA_lid"/>
</dbReference>
<dbReference type="PANTHER" id="PTHR43473">
    <property type="entry name" value="MAGNESIUM-CHELATASE SUBUNIT CHLD, CHLOROPLASTIC"/>
    <property type="match status" value="1"/>
</dbReference>
<reference evidence="12" key="1">
    <citation type="journal article" date="2021" name="Science">
        <title>Hunting the eagle killer: A cyanobacterial neurotoxin causes vacuolar myelinopathy.</title>
        <authorList>
            <person name="Breinlinger S."/>
            <person name="Phillips T.J."/>
            <person name="Haram B.N."/>
            <person name="Mares J."/>
            <person name="Martinez Yerena J.A."/>
            <person name="Hrouzek P."/>
            <person name="Sobotka R."/>
            <person name="Henderson W.M."/>
            <person name="Schmieder P."/>
            <person name="Williams S.M."/>
            <person name="Lauderdale J.D."/>
            <person name="Wilde H.D."/>
            <person name="Gerrin W."/>
            <person name="Kust A."/>
            <person name="Washington J.W."/>
            <person name="Wagner C."/>
            <person name="Geier B."/>
            <person name="Liebeke M."/>
            <person name="Enke H."/>
            <person name="Niedermeyer T.H.J."/>
            <person name="Wilde S.B."/>
        </authorList>
    </citation>
    <scope>NUCLEOTIDE SEQUENCE [LARGE SCALE GENOMIC DNA]</scope>
    <source>
        <strain evidence="12">Thurmond2011</strain>
    </source>
</reference>
<dbReference type="Gene3D" id="3.40.50.300">
    <property type="entry name" value="P-loop containing nucleotide triphosphate hydrolases"/>
    <property type="match status" value="1"/>
</dbReference>
<feature type="compositionally biased region" description="Pro residues" evidence="9">
    <location>
        <begin position="337"/>
        <end position="353"/>
    </location>
</feature>
<keyword evidence="4 8" id="KW-0547">Nucleotide-binding</keyword>
<feature type="region of interest" description="Disordered" evidence="9">
    <location>
        <begin position="332"/>
        <end position="383"/>
    </location>
</feature>
<evidence type="ECO:0000259" key="10">
    <source>
        <dbReference type="PROSITE" id="PS50234"/>
    </source>
</evidence>
<evidence type="ECO:0000256" key="5">
    <source>
        <dbReference type="ARBA" id="ARBA00022840"/>
    </source>
</evidence>
<dbReference type="SUPFAM" id="SSF52540">
    <property type="entry name" value="P-loop containing nucleoside triphosphate hydrolases"/>
    <property type="match status" value="1"/>
</dbReference>
<dbReference type="PANTHER" id="PTHR43473:SF2">
    <property type="entry name" value="MAGNESIUM-CHELATASE SUBUNIT CHLD, CHLOROPLASTIC"/>
    <property type="match status" value="1"/>
</dbReference>
<keyword evidence="5 8" id="KW-0067">ATP-binding</keyword>
<feature type="domain" description="VWFA" evidence="10">
    <location>
        <begin position="497"/>
        <end position="691"/>
    </location>
</feature>
<evidence type="ECO:0000256" key="9">
    <source>
        <dbReference type="SAM" id="MobiDB-lite"/>
    </source>
</evidence>
<keyword evidence="2 8" id="KW-0602">Photosynthesis</keyword>
<comment type="pathway">
    <text evidence="8">Porphyrin-containing compound metabolism; chlorophyll biosynthesis.</text>
</comment>
<dbReference type="AlphaFoldDB" id="A0AAP5IF21"/>
<protein>
    <recommendedName>
        <fullName evidence="8">Mg-protoporphyrin IX chelatase</fullName>
        <ecNumber evidence="8">6.6.1.1</ecNumber>
    </recommendedName>
</protein>
<dbReference type="InterPro" id="IPR003593">
    <property type="entry name" value="AAA+_ATPase"/>
</dbReference>
<dbReference type="RefSeq" id="WP_208352775.1">
    <property type="nucleotide sequence ID" value="NZ_JAALHA020000017.1"/>
</dbReference>
<dbReference type="GO" id="GO:0016887">
    <property type="term" value="F:ATP hydrolysis activity"/>
    <property type="evidence" value="ECO:0007669"/>
    <property type="project" value="InterPro"/>
</dbReference>
<comment type="function">
    <text evidence="8">Involved in chlorophyll biosynthesis. Catalyzes the insertion of magnesium ion into protoporphyrin IX to yield Mg-protoporphyrin IX.</text>
</comment>
<comment type="catalytic activity">
    <reaction evidence="7 8">
        <text>protoporphyrin IX + Mg(2+) + ATP + H2O = Mg-protoporphyrin IX + ADP + phosphate + 3 H(+)</text>
        <dbReference type="Rhea" id="RHEA:13961"/>
        <dbReference type="ChEBI" id="CHEBI:15377"/>
        <dbReference type="ChEBI" id="CHEBI:15378"/>
        <dbReference type="ChEBI" id="CHEBI:18420"/>
        <dbReference type="ChEBI" id="CHEBI:30616"/>
        <dbReference type="ChEBI" id="CHEBI:43474"/>
        <dbReference type="ChEBI" id="CHEBI:57306"/>
        <dbReference type="ChEBI" id="CHEBI:60492"/>
        <dbReference type="ChEBI" id="CHEBI:456216"/>
        <dbReference type="EC" id="6.6.1.1"/>
    </reaction>
</comment>
<evidence type="ECO:0000256" key="8">
    <source>
        <dbReference type="RuleBase" id="RU362087"/>
    </source>
</evidence>
<comment type="similarity">
    <text evidence="1 8">Belongs to the Mg-chelatase subunits D/I family.</text>
</comment>
<evidence type="ECO:0000256" key="3">
    <source>
        <dbReference type="ARBA" id="ARBA00022598"/>
    </source>
</evidence>
<dbReference type="InterPro" id="IPR036465">
    <property type="entry name" value="vWFA_dom_sf"/>
</dbReference>
<dbReference type="Pfam" id="PF17863">
    <property type="entry name" value="AAA_lid_2"/>
    <property type="match status" value="1"/>
</dbReference>
<dbReference type="GO" id="GO:0016851">
    <property type="term" value="F:magnesium chelatase activity"/>
    <property type="evidence" value="ECO:0007669"/>
    <property type="project" value="UniProtKB-UniRule"/>
</dbReference>
<dbReference type="Gene3D" id="3.40.50.410">
    <property type="entry name" value="von Willebrand factor, type A domain"/>
    <property type="match status" value="1"/>
</dbReference>
<evidence type="ECO:0000313" key="12">
    <source>
        <dbReference type="Proteomes" id="UP000667802"/>
    </source>
</evidence>
<keyword evidence="6 8" id="KW-0149">Chlorophyll biosynthesis</keyword>
<dbReference type="NCBIfam" id="TIGR02031">
    <property type="entry name" value="BchD-ChlD"/>
    <property type="match status" value="1"/>
</dbReference>
<evidence type="ECO:0000256" key="1">
    <source>
        <dbReference type="ARBA" id="ARBA00005799"/>
    </source>
</evidence>
<dbReference type="GO" id="GO:0015995">
    <property type="term" value="P:chlorophyll biosynthetic process"/>
    <property type="evidence" value="ECO:0007669"/>
    <property type="project" value="UniProtKB-KW"/>
</dbReference>
<proteinExistence type="inferred from homology"/>
<keyword evidence="12" id="KW-1185">Reference proteome</keyword>
<evidence type="ECO:0000313" key="11">
    <source>
        <dbReference type="EMBL" id="MDR9898393.1"/>
    </source>
</evidence>